<dbReference type="PANTHER" id="PTHR43248:SF2">
    <property type="entry name" value="PROLYL AMINOPEPTIDASE"/>
    <property type="match status" value="1"/>
</dbReference>
<evidence type="ECO:0000313" key="6">
    <source>
        <dbReference type="Proteomes" id="UP000307000"/>
    </source>
</evidence>
<dbReference type="Gene3D" id="3.40.50.1820">
    <property type="entry name" value="alpha/beta hydrolase"/>
    <property type="match status" value="1"/>
</dbReference>
<dbReference type="GO" id="GO:0004177">
    <property type="term" value="F:aminopeptidase activity"/>
    <property type="evidence" value="ECO:0007669"/>
    <property type="project" value="UniProtKB-EC"/>
</dbReference>
<dbReference type="AlphaFoldDB" id="A0A5B7WTL8"/>
<evidence type="ECO:0000313" key="5">
    <source>
        <dbReference type="EMBL" id="QCY47421.1"/>
    </source>
</evidence>
<dbReference type="PANTHER" id="PTHR43248">
    <property type="entry name" value="2-SUCCINYL-6-HYDROXY-2,4-CYCLOHEXADIENE-1-CARBOXYLATE SYNTHASE"/>
    <property type="match status" value="1"/>
</dbReference>
<dbReference type="InterPro" id="IPR002410">
    <property type="entry name" value="Peptidase_S33"/>
</dbReference>
<dbReference type="InterPro" id="IPR051601">
    <property type="entry name" value="Serine_prot/Carboxylest_S33"/>
</dbReference>
<dbReference type="SUPFAM" id="SSF53474">
    <property type="entry name" value="alpha/beta-Hydrolases"/>
    <property type="match status" value="1"/>
</dbReference>
<protein>
    <submittedName>
        <fullName evidence="5">Alpha/beta hydrolase</fullName>
    </submittedName>
</protein>
<evidence type="ECO:0000256" key="2">
    <source>
        <dbReference type="ARBA" id="ARBA00022801"/>
    </source>
</evidence>
<evidence type="ECO:0000259" key="4">
    <source>
        <dbReference type="Pfam" id="PF00561"/>
    </source>
</evidence>
<reference evidence="5 6" key="1">
    <citation type="submission" date="2018-12" db="EMBL/GenBank/DDBJ databases">
        <title>Complete Genome Sequence of Glutamicibacter creatinolyticus strain LGCM259,isolated from an abscess of a 12-year-old mare in Italy.</title>
        <authorList>
            <person name="Santos R.G."/>
            <person name="Silva A.L."/>
            <person name="Seyffert N."/>
            <person name="Castro T.L.P."/>
            <person name="Attili A.R."/>
            <person name="Rifici C."/>
            <person name="Mazzullo G."/>
            <person name="Brenig B."/>
            <person name="Venanzi F."/>
            <person name="Azevedo V."/>
        </authorList>
    </citation>
    <scope>NUCLEOTIDE SEQUENCE [LARGE SCALE GENOMIC DNA]</scope>
    <source>
        <strain evidence="5 6">LGCM 259</strain>
    </source>
</reference>
<dbReference type="RefSeq" id="WP_217496523.1">
    <property type="nucleotide sequence ID" value="NZ_CP034412.1"/>
</dbReference>
<dbReference type="InterPro" id="IPR029058">
    <property type="entry name" value="AB_hydrolase_fold"/>
</dbReference>
<comment type="similarity">
    <text evidence="1">Belongs to the peptidase S33 family.</text>
</comment>
<keyword evidence="2 5" id="KW-0378">Hydrolase</keyword>
<accession>A0A5B7WTL8</accession>
<dbReference type="Pfam" id="PF00561">
    <property type="entry name" value="Abhydrolase_1"/>
    <property type="match status" value="1"/>
</dbReference>
<feature type="compositionally biased region" description="Low complexity" evidence="3">
    <location>
        <begin position="435"/>
        <end position="444"/>
    </location>
</feature>
<dbReference type="GO" id="GO:0006508">
    <property type="term" value="P:proteolysis"/>
    <property type="evidence" value="ECO:0007669"/>
    <property type="project" value="InterPro"/>
</dbReference>
<feature type="region of interest" description="Disordered" evidence="3">
    <location>
        <begin position="424"/>
        <end position="468"/>
    </location>
</feature>
<evidence type="ECO:0000256" key="1">
    <source>
        <dbReference type="ARBA" id="ARBA00010088"/>
    </source>
</evidence>
<evidence type="ECO:0000256" key="3">
    <source>
        <dbReference type="SAM" id="MobiDB-lite"/>
    </source>
</evidence>
<feature type="compositionally biased region" description="Low complexity" evidence="3">
    <location>
        <begin position="453"/>
        <end position="462"/>
    </location>
</feature>
<dbReference type="InterPro" id="IPR000073">
    <property type="entry name" value="AB_hydrolase_1"/>
</dbReference>
<proteinExistence type="inferred from homology"/>
<gene>
    <name evidence="5" type="ORF">GcLGCM259_1697</name>
</gene>
<dbReference type="Proteomes" id="UP000307000">
    <property type="component" value="Chromosome"/>
</dbReference>
<dbReference type="PRINTS" id="PR00793">
    <property type="entry name" value="PROAMNOPTASE"/>
</dbReference>
<organism evidence="5 6">
    <name type="scientific">Glutamicibacter creatinolyticus</name>
    <dbReference type="NCBI Taxonomy" id="162496"/>
    <lineage>
        <taxon>Bacteria</taxon>
        <taxon>Bacillati</taxon>
        <taxon>Actinomycetota</taxon>
        <taxon>Actinomycetes</taxon>
        <taxon>Micrococcales</taxon>
        <taxon>Micrococcaceae</taxon>
        <taxon>Glutamicibacter</taxon>
    </lineage>
</organism>
<keyword evidence="6" id="KW-1185">Reference proteome</keyword>
<name>A0A5B7WTL8_9MICC</name>
<feature type="domain" description="AB hydrolase-1" evidence="4">
    <location>
        <begin position="41"/>
        <end position="188"/>
    </location>
</feature>
<dbReference type="KEGG" id="gcr:GcLGCM259_1697"/>
<dbReference type="EMBL" id="CP034412">
    <property type="protein sequence ID" value="QCY47421.1"/>
    <property type="molecule type" value="Genomic_DNA"/>
</dbReference>
<sequence>MEYRGMHVTDHWVQVPLDHQNPHGEQISVYAREVSTDPAKPWLLYLQGGPGGRSPRPASLSGWLAEAVKHFRVLLLDQRGTGLSTPANRQSLALRGDAAAQAHYLRFFRADSIVRDAEALRTALGIERWSTLGQSYGGFCTLSYLSLFPQSLQRCLITGGLASLTADADTVYRATYRRMAERNAEYFTWYPQDRQVLRRIYRHVRTFHDERLPDGRPVTVPLVQMLGQYLGGNTRVHSLHHVLQEAFIDTPGGPRLSDTFLGVLYDQARRAANPLYAVLHESIYAQGQATNWAAERVLEEFAEFSPQAEVPLLTGEMVYRWYFAEDPALRPLEETARLLAEYEHFTPLYDLQVLARNQVPVAAAVYHDDVYVDRELSLDTASRVRGLQTWVTKAFHHDGIADEGAYIFKRLLDMTNGVDPDAALKSATGHGSPGAAVADPAAEDTAAKDTATEDTTAPDTTAQGATGN</sequence>